<feature type="region of interest" description="Disordered" evidence="5">
    <location>
        <begin position="85"/>
        <end position="155"/>
    </location>
</feature>
<dbReference type="GO" id="GO:0005634">
    <property type="term" value="C:nucleus"/>
    <property type="evidence" value="ECO:0007669"/>
    <property type="project" value="TreeGrafter"/>
</dbReference>
<feature type="region of interest" description="Disordered" evidence="5">
    <location>
        <begin position="616"/>
        <end position="640"/>
    </location>
</feature>
<keyword evidence="2" id="KW-0677">Repeat</keyword>
<feature type="repeat" description="WD" evidence="4">
    <location>
        <begin position="160"/>
        <end position="201"/>
    </location>
</feature>
<dbReference type="PROSITE" id="PS50082">
    <property type="entry name" value="WD_REPEATS_2"/>
    <property type="match status" value="4"/>
</dbReference>
<comment type="similarity">
    <text evidence="3">Belongs to the WD repeat GAD-1 family.</text>
</comment>
<dbReference type="InterPro" id="IPR036322">
    <property type="entry name" value="WD40_repeat_dom_sf"/>
</dbReference>
<dbReference type="Proteomes" id="UP001153620">
    <property type="component" value="Chromosome 3"/>
</dbReference>
<proteinExistence type="inferred from homology"/>
<evidence type="ECO:0000256" key="3">
    <source>
        <dbReference type="ARBA" id="ARBA00038343"/>
    </source>
</evidence>
<feature type="repeat" description="WD" evidence="4">
    <location>
        <begin position="321"/>
        <end position="341"/>
    </location>
</feature>
<dbReference type="AlphaFoldDB" id="A0A9N9S1Z5"/>
<dbReference type="InterPro" id="IPR015943">
    <property type="entry name" value="WD40/YVTN_repeat-like_dom_sf"/>
</dbReference>
<dbReference type="Gene3D" id="2.130.10.10">
    <property type="entry name" value="YVTN repeat-like/Quinoprotein amine dehydrogenase"/>
    <property type="match status" value="1"/>
</dbReference>
<evidence type="ECO:0000256" key="5">
    <source>
        <dbReference type="SAM" id="MobiDB-lite"/>
    </source>
</evidence>
<evidence type="ECO:0008006" key="8">
    <source>
        <dbReference type="Google" id="ProtNLM"/>
    </source>
</evidence>
<dbReference type="Pfam" id="PF00400">
    <property type="entry name" value="WD40"/>
    <property type="match status" value="3"/>
</dbReference>
<protein>
    <recommendedName>
        <fullName evidence="8">Gastrulation defective protein 1</fullName>
    </recommendedName>
</protein>
<feature type="compositionally biased region" description="Acidic residues" evidence="5">
    <location>
        <begin position="131"/>
        <end position="144"/>
    </location>
</feature>
<evidence type="ECO:0000256" key="4">
    <source>
        <dbReference type="PROSITE-ProRule" id="PRU00221"/>
    </source>
</evidence>
<feature type="repeat" description="WD" evidence="4">
    <location>
        <begin position="363"/>
        <end position="397"/>
    </location>
</feature>
<dbReference type="EMBL" id="OU895879">
    <property type="protein sequence ID" value="CAG9807891.1"/>
    <property type="molecule type" value="Genomic_DNA"/>
</dbReference>
<gene>
    <name evidence="6" type="ORF">CHIRRI_LOCUS10737</name>
</gene>
<reference evidence="6" key="1">
    <citation type="submission" date="2022-01" db="EMBL/GenBank/DDBJ databases">
        <authorList>
            <person name="King R."/>
        </authorList>
    </citation>
    <scope>NUCLEOTIDE SEQUENCE</scope>
</reference>
<feature type="compositionally biased region" description="Basic and acidic residues" evidence="5">
    <location>
        <begin position="89"/>
        <end position="99"/>
    </location>
</feature>
<feature type="compositionally biased region" description="Basic and acidic residues" evidence="5">
    <location>
        <begin position="117"/>
        <end position="130"/>
    </location>
</feature>
<organism evidence="6 7">
    <name type="scientific">Chironomus riparius</name>
    <dbReference type="NCBI Taxonomy" id="315576"/>
    <lineage>
        <taxon>Eukaryota</taxon>
        <taxon>Metazoa</taxon>
        <taxon>Ecdysozoa</taxon>
        <taxon>Arthropoda</taxon>
        <taxon>Hexapoda</taxon>
        <taxon>Insecta</taxon>
        <taxon>Pterygota</taxon>
        <taxon>Neoptera</taxon>
        <taxon>Endopterygota</taxon>
        <taxon>Diptera</taxon>
        <taxon>Nematocera</taxon>
        <taxon>Chironomoidea</taxon>
        <taxon>Chironomidae</taxon>
        <taxon>Chironominae</taxon>
        <taxon>Chironomus</taxon>
    </lineage>
</organism>
<dbReference type="InterPro" id="IPR051858">
    <property type="entry name" value="WD_repeat_GAD-1"/>
</dbReference>
<feature type="region of interest" description="Disordered" evidence="5">
    <location>
        <begin position="532"/>
        <end position="559"/>
    </location>
</feature>
<evidence type="ECO:0000256" key="2">
    <source>
        <dbReference type="ARBA" id="ARBA00022737"/>
    </source>
</evidence>
<dbReference type="PANTHER" id="PTHR16017">
    <property type="entry name" value="GASTRULATION DEFECTIVE PROTEIN 1-RELATED"/>
    <property type="match status" value="1"/>
</dbReference>
<dbReference type="SMART" id="SM00320">
    <property type="entry name" value="WD40"/>
    <property type="match status" value="6"/>
</dbReference>
<keyword evidence="7" id="KW-1185">Reference proteome</keyword>
<name>A0A9N9S1Z5_9DIPT</name>
<dbReference type="PANTHER" id="PTHR16017:SF0">
    <property type="entry name" value="WD REPEAT-CONTAINING PROTEIN 70"/>
    <property type="match status" value="1"/>
</dbReference>
<dbReference type="OrthoDB" id="10264376at2759"/>
<evidence type="ECO:0000256" key="1">
    <source>
        <dbReference type="ARBA" id="ARBA00022574"/>
    </source>
</evidence>
<sequence>MNKPKITFGAIKLNVSAPKTVENAQPETSGFGVFSKAESSSNFKKSIEDIEGHLESTKIEEMMGISGFGKKAKKFDIKEMMQISRKNSKRVERDPKESEVNEDDEYIGPLPSMVSDFNKEKHDKTSSKSDDDSDSSDSEEESNEENNISYKIPASHEIQMNHGSKAITALAMDSSGSRLVSGSIDYELCFWDFAGMDKSMKYFRKIQPCENHLIKCVNYSLNGELILLVSGSSQAKIIDRDGYEKLECVKGDQYITDQSKTKGHVAGLTSGCFHPIKRDEFLTSSLDSTLRLWITKSKEQMQVIKTRDKGGLKTAPTACTYNRDGNLIAAGCIDGSVQMWDSRKMFVNTTHCIRNAHVAGSEISSINFSYLGNTFVTRCSDDTMKLWDMRNMKTSLNIFNELYSRYDTCDAIFSPDDSMVITGESLDKTKNYANLYFYDTKTFECINQLPVSQSHIVKVLWHPKLNQIFCSTGDGKVKGYYDENRSMRGAKLCIVKTYRKKKQTEISGSIQIITPHALPMFRQEKNRSLRKQLEKNRQDPVLSRRPDLPITSGQGGRVVSSGGTLSSYVIRNLGLSKKINDDKNPREAILKYAKEAEENPYWIAPAYQKTQPKPIFNTEELIKETDDDSGEPSNKKSKNV</sequence>
<evidence type="ECO:0000313" key="7">
    <source>
        <dbReference type="Proteomes" id="UP001153620"/>
    </source>
</evidence>
<dbReference type="GO" id="GO:0035861">
    <property type="term" value="C:site of double-strand break"/>
    <property type="evidence" value="ECO:0007669"/>
    <property type="project" value="TreeGrafter"/>
</dbReference>
<reference evidence="6" key="2">
    <citation type="submission" date="2022-10" db="EMBL/GenBank/DDBJ databases">
        <authorList>
            <consortium name="ENA_rothamsted_submissions"/>
            <consortium name="culmorum"/>
            <person name="King R."/>
        </authorList>
    </citation>
    <scope>NUCLEOTIDE SEQUENCE</scope>
</reference>
<dbReference type="SUPFAM" id="SSF50978">
    <property type="entry name" value="WD40 repeat-like"/>
    <property type="match status" value="1"/>
</dbReference>
<feature type="repeat" description="WD" evidence="4">
    <location>
        <begin position="261"/>
        <end position="303"/>
    </location>
</feature>
<dbReference type="FunFam" id="2.130.10.10:FF:001228">
    <property type="entry name" value="Predicted protein"/>
    <property type="match status" value="1"/>
</dbReference>
<dbReference type="InterPro" id="IPR001680">
    <property type="entry name" value="WD40_rpt"/>
</dbReference>
<feature type="compositionally biased region" description="Basic and acidic residues" evidence="5">
    <location>
        <begin position="532"/>
        <end position="547"/>
    </location>
</feature>
<accession>A0A9N9S1Z5</accession>
<keyword evidence="1 4" id="KW-0853">WD repeat</keyword>
<evidence type="ECO:0000313" key="6">
    <source>
        <dbReference type="EMBL" id="CAG9807891.1"/>
    </source>
</evidence>